<accession>A0A1H7Y7M0</accession>
<dbReference type="Proteomes" id="UP000199450">
    <property type="component" value="Unassembled WGS sequence"/>
</dbReference>
<dbReference type="EMBL" id="FOBV01000003">
    <property type="protein sequence ID" value="SEM42162.1"/>
    <property type="molecule type" value="Genomic_DNA"/>
</dbReference>
<gene>
    <name evidence="1" type="ORF">SAMN05421856_103131</name>
</gene>
<reference evidence="2" key="1">
    <citation type="submission" date="2016-10" db="EMBL/GenBank/DDBJ databases">
        <authorList>
            <person name="Varghese N."/>
            <person name="Submissions S."/>
        </authorList>
    </citation>
    <scope>NUCLEOTIDE SEQUENCE [LARGE SCALE GENOMIC DNA]</scope>
    <source>
        <strain evidence="2">DSM 17453</strain>
    </source>
</reference>
<sequence>MTLSCLFLCKKNGDSTIISVAKTKVDTIITNSTTILVAPNENEIEEIKKKQGEDNFYTIADDANYYISEIINESKGGIHKTQQQKISFSKEHFIYNKNEADGQWQILEYKIGNKPKIYSLVSYYSRISTIDKKINDTDNIDTLYEPNESLFFDNDNINDDVKILAKPDNEMLNFELSFHLSTLNETIEAPVLNNSILYNNDYSVYYVSDPIIKGKIVELRVEYAD</sequence>
<keyword evidence="2" id="KW-1185">Reference proteome</keyword>
<name>A0A1H7Y7M0_9FLAO</name>
<dbReference type="STRING" id="295069.SAMN05421856_103131"/>
<organism evidence="1 2">
    <name type="scientific">Chryseobacterium taichungense</name>
    <dbReference type="NCBI Taxonomy" id="295069"/>
    <lineage>
        <taxon>Bacteria</taxon>
        <taxon>Pseudomonadati</taxon>
        <taxon>Bacteroidota</taxon>
        <taxon>Flavobacteriia</taxon>
        <taxon>Flavobacteriales</taxon>
        <taxon>Weeksellaceae</taxon>
        <taxon>Chryseobacterium group</taxon>
        <taxon>Chryseobacterium</taxon>
    </lineage>
</organism>
<evidence type="ECO:0000313" key="2">
    <source>
        <dbReference type="Proteomes" id="UP000199450"/>
    </source>
</evidence>
<evidence type="ECO:0000313" key="1">
    <source>
        <dbReference type="EMBL" id="SEM42162.1"/>
    </source>
</evidence>
<protein>
    <submittedName>
        <fullName evidence="1">Uncharacterized protein</fullName>
    </submittedName>
</protein>
<dbReference type="AlphaFoldDB" id="A0A1H7Y7M0"/>
<proteinExistence type="predicted"/>